<evidence type="ECO:0008006" key="3">
    <source>
        <dbReference type="Google" id="ProtNLM"/>
    </source>
</evidence>
<dbReference type="InterPro" id="IPR036291">
    <property type="entry name" value="NAD(P)-bd_dom_sf"/>
</dbReference>
<dbReference type="Gene3D" id="3.40.50.720">
    <property type="entry name" value="NAD(P)-binding Rossmann-like Domain"/>
    <property type="match status" value="1"/>
</dbReference>
<dbReference type="RefSeq" id="WP_238199217.1">
    <property type="nucleotide sequence ID" value="NZ_BPQZ01000033.1"/>
</dbReference>
<protein>
    <recommendedName>
        <fullName evidence="3">Short-chain dehydrogenase</fullName>
    </recommendedName>
</protein>
<dbReference type="Proteomes" id="UP001157440">
    <property type="component" value="Unassembled WGS sequence"/>
</dbReference>
<gene>
    <name evidence="1" type="ORF">GCM10007890_00360</name>
</gene>
<sequence>MRRVMIFGGTGGIGRAAARALWARRYALPLAARNPAPLSTAAADCDETTFNAKG</sequence>
<organism evidence="1 2">
    <name type="scientific">Methylobacterium tardum</name>
    <dbReference type="NCBI Taxonomy" id="374432"/>
    <lineage>
        <taxon>Bacteria</taxon>
        <taxon>Pseudomonadati</taxon>
        <taxon>Pseudomonadota</taxon>
        <taxon>Alphaproteobacteria</taxon>
        <taxon>Hyphomicrobiales</taxon>
        <taxon>Methylobacteriaceae</taxon>
        <taxon>Methylobacterium</taxon>
    </lineage>
</organism>
<dbReference type="EMBL" id="BSPL01000002">
    <property type="protein sequence ID" value="GLS68025.1"/>
    <property type="molecule type" value="Genomic_DNA"/>
</dbReference>
<dbReference type="SUPFAM" id="SSF51735">
    <property type="entry name" value="NAD(P)-binding Rossmann-fold domains"/>
    <property type="match status" value="1"/>
</dbReference>
<evidence type="ECO:0000313" key="2">
    <source>
        <dbReference type="Proteomes" id="UP001157440"/>
    </source>
</evidence>
<accession>A0AA37TA17</accession>
<proteinExistence type="predicted"/>
<dbReference type="AlphaFoldDB" id="A0AA37TA17"/>
<name>A0AA37TA17_9HYPH</name>
<comment type="caution">
    <text evidence="1">The sequence shown here is derived from an EMBL/GenBank/DDBJ whole genome shotgun (WGS) entry which is preliminary data.</text>
</comment>
<evidence type="ECO:0000313" key="1">
    <source>
        <dbReference type="EMBL" id="GLS68025.1"/>
    </source>
</evidence>
<reference evidence="2" key="1">
    <citation type="journal article" date="2019" name="Int. J. Syst. Evol. Microbiol.">
        <title>The Global Catalogue of Microorganisms (GCM) 10K type strain sequencing project: providing services to taxonomists for standard genome sequencing and annotation.</title>
        <authorList>
            <consortium name="The Broad Institute Genomics Platform"/>
            <consortium name="The Broad Institute Genome Sequencing Center for Infectious Disease"/>
            <person name="Wu L."/>
            <person name="Ma J."/>
        </authorList>
    </citation>
    <scope>NUCLEOTIDE SEQUENCE [LARGE SCALE GENOMIC DNA]</scope>
    <source>
        <strain evidence="2">NBRC 103632</strain>
    </source>
</reference>
<keyword evidence="2" id="KW-1185">Reference proteome</keyword>